<feature type="transmembrane region" description="Helical" evidence="1">
    <location>
        <begin position="22"/>
        <end position="47"/>
    </location>
</feature>
<proteinExistence type="predicted"/>
<dbReference type="HOGENOM" id="CLU_190880_0_0_1"/>
<sequence>IYFMQRHTGGIHLALDGWTSPLVWAFLGLVIIWVEAGKMHCAILEFIRLKEKHDGKYLAKVTAECLHRFGLEKK</sequence>
<name>A0A067M7T9_BOTB1</name>
<feature type="non-terminal residue" evidence="2">
    <location>
        <position position="1"/>
    </location>
</feature>
<organism evidence="2 3">
    <name type="scientific">Botryobasidium botryosum (strain FD-172 SS1)</name>
    <dbReference type="NCBI Taxonomy" id="930990"/>
    <lineage>
        <taxon>Eukaryota</taxon>
        <taxon>Fungi</taxon>
        <taxon>Dikarya</taxon>
        <taxon>Basidiomycota</taxon>
        <taxon>Agaricomycotina</taxon>
        <taxon>Agaricomycetes</taxon>
        <taxon>Cantharellales</taxon>
        <taxon>Botryobasidiaceae</taxon>
        <taxon>Botryobasidium</taxon>
    </lineage>
</organism>
<keyword evidence="1" id="KW-1133">Transmembrane helix</keyword>
<dbReference type="OrthoDB" id="2628656at2759"/>
<dbReference type="InParanoid" id="A0A067M7T9"/>
<protein>
    <submittedName>
        <fullName evidence="2">Uncharacterized protein</fullName>
    </submittedName>
</protein>
<gene>
    <name evidence="2" type="ORF">BOTBODRAFT_92373</name>
</gene>
<keyword evidence="3" id="KW-1185">Reference proteome</keyword>
<dbReference type="AlphaFoldDB" id="A0A067M7T9"/>
<evidence type="ECO:0000313" key="3">
    <source>
        <dbReference type="Proteomes" id="UP000027195"/>
    </source>
</evidence>
<dbReference type="Proteomes" id="UP000027195">
    <property type="component" value="Unassembled WGS sequence"/>
</dbReference>
<accession>A0A067M7T9</accession>
<reference evidence="3" key="1">
    <citation type="journal article" date="2014" name="Proc. Natl. Acad. Sci. U.S.A.">
        <title>Extensive sampling of basidiomycete genomes demonstrates inadequacy of the white-rot/brown-rot paradigm for wood decay fungi.</title>
        <authorList>
            <person name="Riley R."/>
            <person name="Salamov A.A."/>
            <person name="Brown D.W."/>
            <person name="Nagy L.G."/>
            <person name="Floudas D."/>
            <person name="Held B.W."/>
            <person name="Levasseur A."/>
            <person name="Lombard V."/>
            <person name="Morin E."/>
            <person name="Otillar R."/>
            <person name="Lindquist E.A."/>
            <person name="Sun H."/>
            <person name="LaButti K.M."/>
            <person name="Schmutz J."/>
            <person name="Jabbour D."/>
            <person name="Luo H."/>
            <person name="Baker S.E."/>
            <person name="Pisabarro A.G."/>
            <person name="Walton J.D."/>
            <person name="Blanchette R.A."/>
            <person name="Henrissat B."/>
            <person name="Martin F."/>
            <person name="Cullen D."/>
            <person name="Hibbett D.S."/>
            <person name="Grigoriev I.V."/>
        </authorList>
    </citation>
    <scope>NUCLEOTIDE SEQUENCE [LARGE SCALE GENOMIC DNA]</scope>
    <source>
        <strain evidence="3">FD-172 SS1</strain>
    </source>
</reference>
<feature type="non-terminal residue" evidence="2">
    <location>
        <position position="74"/>
    </location>
</feature>
<keyword evidence="1" id="KW-0812">Transmembrane</keyword>
<evidence type="ECO:0000313" key="2">
    <source>
        <dbReference type="EMBL" id="KDQ07656.1"/>
    </source>
</evidence>
<dbReference type="EMBL" id="KL198103">
    <property type="protein sequence ID" value="KDQ07656.1"/>
    <property type="molecule type" value="Genomic_DNA"/>
</dbReference>
<keyword evidence="1" id="KW-0472">Membrane</keyword>
<evidence type="ECO:0000256" key="1">
    <source>
        <dbReference type="SAM" id="Phobius"/>
    </source>
</evidence>